<dbReference type="Pfam" id="PF13581">
    <property type="entry name" value="HATPase_c_2"/>
    <property type="match status" value="1"/>
</dbReference>
<dbReference type="CDD" id="cd16936">
    <property type="entry name" value="HATPase_RsbW-like"/>
    <property type="match status" value="1"/>
</dbReference>
<comment type="caution">
    <text evidence="4">The sequence shown here is derived from an EMBL/GenBank/DDBJ whole genome shotgun (WGS) entry which is preliminary data.</text>
</comment>
<dbReference type="Gene3D" id="3.30.565.10">
    <property type="entry name" value="Histidine kinase-like ATPase, C-terminal domain"/>
    <property type="match status" value="1"/>
</dbReference>
<reference evidence="4 5" key="1">
    <citation type="journal article" date="2014" name="Genome Announc.">
        <title>Draft Genome Sequence of Streptomyces fradiae ATCC 19609, a Strain Highly Sensitive to Antibiotics.</title>
        <authorList>
            <person name="Bekker O.B."/>
            <person name="Klimina K.M."/>
            <person name="Vatlin A.A."/>
            <person name="Zakharevich N.V."/>
            <person name="Kasianov A.S."/>
            <person name="Danilenko V.N."/>
        </authorList>
    </citation>
    <scope>NUCLEOTIDE SEQUENCE [LARGE SCALE GENOMIC DNA]</scope>
    <source>
        <strain evidence="4 5">ATCC 19609</strain>
    </source>
</reference>
<dbReference type="InterPro" id="IPR036890">
    <property type="entry name" value="HATPase_C_sf"/>
</dbReference>
<dbReference type="InterPro" id="IPR050267">
    <property type="entry name" value="Anti-sigma-factor_SerPK"/>
</dbReference>
<dbReference type="InterPro" id="IPR003594">
    <property type="entry name" value="HATPase_dom"/>
</dbReference>
<keyword evidence="1" id="KW-0418">Kinase</keyword>
<dbReference type="PANTHER" id="PTHR35526:SF3">
    <property type="entry name" value="ANTI-SIGMA-F FACTOR RSBW"/>
    <property type="match status" value="1"/>
</dbReference>
<evidence type="ECO:0000313" key="5">
    <source>
        <dbReference type="Proteomes" id="UP000028058"/>
    </source>
</evidence>
<dbReference type="Proteomes" id="UP000028058">
    <property type="component" value="Unassembled WGS sequence"/>
</dbReference>
<feature type="region of interest" description="Disordered" evidence="2">
    <location>
        <begin position="1"/>
        <end position="29"/>
    </location>
</feature>
<dbReference type="PANTHER" id="PTHR35526">
    <property type="entry name" value="ANTI-SIGMA-F FACTOR RSBW-RELATED"/>
    <property type="match status" value="1"/>
</dbReference>
<keyword evidence="4" id="KW-0547">Nucleotide-binding</keyword>
<organism evidence="4 5">
    <name type="scientific">Streptomyces xinghaiensis</name>
    <dbReference type="NCBI Taxonomy" id="1038928"/>
    <lineage>
        <taxon>Bacteria</taxon>
        <taxon>Bacillati</taxon>
        <taxon>Actinomycetota</taxon>
        <taxon>Actinomycetes</taxon>
        <taxon>Kitasatosporales</taxon>
        <taxon>Streptomycetaceae</taxon>
        <taxon>Streptomyces</taxon>
    </lineage>
</organism>
<name>A0A3M8FEX5_9ACTN</name>
<accession>A0A3M8FEX5</accession>
<dbReference type="OrthoDB" id="4170987at2"/>
<keyword evidence="4" id="KW-0067">ATP-binding</keyword>
<proteinExistence type="predicted"/>
<protein>
    <submittedName>
        <fullName evidence="4">ATP-binding protein</fullName>
    </submittedName>
</protein>
<sequence length="174" mass="18888">MRCNRRTRAGRCPNTPATSSSWRHRHAGSPRRRRFVLHLSTTPRRLSAARRLVEKTLCGAGVDADLTDSVQLVLSELYGNAVRACGDYVPLVAEVEVEPDSAPGVGAGAPGAVWVRLHDPYRTARPRRSGVRLDDPEAESGRGLPIVDLLAPGWDVTATPVGKQVRCRVPVPGR</sequence>
<evidence type="ECO:0000256" key="1">
    <source>
        <dbReference type="ARBA" id="ARBA00022527"/>
    </source>
</evidence>
<dbReference type="GO" id="GO:0005524">
    <property type="term" value="F:ATP binding"/>
    <property type="evidence" value="ECO:0007669"/>
    <property type="project" value="UniProtKB-KW"/>
</dbReference>
<evidence type="ECO:0000259" key="3">
    <source>
        <dbReference type="Pfam" id="PF13581"/>
    </source>
</evidence>
<feature type="domain" description="Histidine kinase/HSP90-like ATPase" evidence="3">
    <location>
        <begin position="40"/>
        <end position="167"/>
    </location>
</feature>
<keyword evidence="5" id="KW-1185">Reference proteome</keyword>
<dbReference type="AlphaFoldDB" id="A0A3M8FEX5"/>
<gene>
    <name evidence="4" type="ORF">SFRA_004175</name>
</gene>
<evidence type="ECO:0000256" key="2">
    <source>
        <dbReference type="SAM" id="MobiDB-lite"/>
    </source>
</evidence>
<dbReference type="GO" id="GO:0004674">
    <property type="term" value="F:protein serine/threonine kinase activity"/>
    <property type="evidence" value="ECO:0007669"/>
    <property type="project" value="UniProtKB-KW"/>
</dbReference>
<dbReference type="EMBL" id="JNAD02000001">
    <property type="protein sequence ID" value="RKM99541.1"/>
    <property type="molecule type" value="Genomic_DNA"/>
</dbReference>
<keyword evidence="1" id="KW-0723">Serine/threonine-protein kinase</keyword>
<dbReference type="RefSeq" id="WP_078650076.1">
    <property type="nucleotide sequence ID" value="NZ_JBIVWW010000001.1"/>
</dbReference>
<keyword evidence="1" id="KW-0808">Transferase</keyword>
<evidence type="ECO:0000313" key="4">
    <source>
        <dbReference type="EMBL" id="RKM99541.1"/>
    </source>
</evidence>